<keyword evidence="1" id="KW-1133">Transmembrane helix</keyword>
<dbReference type="Proteomes" id="UP001396334">
    <property type="component" value="Unassembled WGS sequence"/>
</dbReference>
<accession>A0ABR2S6R5</accession>
<proteinExistence type="predicted"/>
<sequence length="130" mass="14630">MNKAESVNSMMQEWKMTLTSAKCLTYAGRGRSLQEIFHINSILLYCFEFSWGVSSLIMCLNICFSSNVLIIPCTIFIFTQLDFASPATSSALEIGQQTYVGAEVKLPDNTEIKINASKHFCNIVKNSERR</sequence>
<dbReference type="EMBL" id="JBBPBN010000016">
    <property type="protein sequence ID" value="KAK9020935.1"/>
    <property type="molecule type" value="Genomic_DNA"/>
</dbReference>
<protein>
    <submittedName>
        <fullName evidence="2">Uncharacterized protein</fullName>
    </submittedName>
</protein>
<gene>
    <name evidence="2" type="ORF">V6N11_010947</name>
</gene>
<comment type="caution">
    <text evidence="2">The sequence shown here is derived from an EMBL/GenBank/DDBJ whole genome shotgun (WGS) entry which is preliminary data.</text>
</comment>
<evidence type="ECO:0000313" key="2">
    <source>
        <dbReference type="EMBL" id="KAK9020935.1"/>
    </source>
</evidence>
<keyword evidence="1" id="KW-0812">Transmembrane</keyword>
<evidence type="ECO:0000313" key="3">
    <source>
        <dbReference type="Proteomes" id="UP001396334"/>
    </source>
</evidence>
<feature type="transmembrane region" description="Helical" evidence="1">
    <location>
        <begin position="53"/>
        <end position="78"/>
    </location>
</feature>
<organism evidence="2 3">
    <name type="scientific">Hibiscus sabdariffa</name>
    <name type="common">roselle</name>
    <dbReference type="NCBI Taxonomy" id="183260"/>
    <lineage>
        <taxon>Eukaryota</taxon>
        <taxon>Viridiplantae</taxon>
        <taxon>Streptophyta</taxon>
        <taxon>Embryophyta</taxon>
        <taxon>Tracheophyta</taxon>
        <taxon>Spermatophyta</taxon>
        <taxon>Magnoliopsida</taxon>
        <taxon>eudicotyledons</taxon>
        <taxon>Gunneridae</taxon>
        <taxon>Pentapetalae</taxon>
        <taxon>rosids</taxon>
        <taxon>malvids</taxon>
        <taxon>Malvales</taxon>
        <taxon>Malvaceae</taxon>
        <taxon>Malvoideae</taxon>
        <taxon>Hibiscus</taxon>
    </lineage>
</organism>
<name>A0ABR2S6R5_9ROSI</name>
<keyword evidence="3" id="KW-1185">Reference proteome</keyword>
<evidence type="ECO:0000256" key="1">
    <source>
        <dbReference type="SAM" id="Phobius"/>
    </source>
</evidence>
<keyword evidence="1" id="KW-0472">Membrane</keyword>
<reference evidence="2 3" key="1">
    <citation type="journal article" date="2024" name="G3 (Bethesda)">
        <title>Genome assembly of Hibiscus sabdariffa L. provides insights into metabolisms of medicinal natural products.</title>
        <authorList>
            <person name="Kim T."/>
        </authorList>
    </citation>
    <scope>NUCLEOTIDE SEQUENCE [LARGE SCALE GENOMIC DNA]</scope>
    <source>
        <strain evidence="2">TK-2024</strain>
        <tissue evidence="2">Old leaves</tissue>
    </source>
</reference>